<feature type="transmembrane region" description="Helical" evidence="2">
    <location>
        <begin position="731"/>
        <end position="756"/>
    </location>
</feature>
<organism evidence="3 4">
    <name type="scientific">Pelomonas cellulosilytica</name>
    <dbReference type="NCBI Taxonomy" id="2906762"/>
    <lineage>
        <taxon>Bacteria</taxon>
        <taxon>Pseudomonadati</taxon>
        <taxon>Pseudomonadota</taxon>
        <taxon>Betaproteobacteria</taxon>
        <taxon>Burkholderiales</taxon>
        <taxon>Sphaerotilaceae</taxon>
        <taxon>Roseateles</taxon>
    </lineage>
</organism>
<feature type="region of interest" description="Disordered" evidence="1">
    <location>
        <begin position="595"/>
        <end position="618"/>
    </location>
</feature>
<feature type="transmembrane region" description="Helical" evidence="2">
    <location>
        <begin position="850"/>
        <end position="869"/>
    </location>
</feature>
<dbReference type="RefSeq" id="WP_233373078.1">
    <property type="nucleotide sequence ID" value="NZ_JAJTWU010000006.1"/>
</dbReference>
<feature type="transmembrane region" description="Helical" evidence="2">
    <location>
        <begin position="687"/>
        <end position="710"/>
    </location>
</feature>
<evidence type="ECO:0000313" key="3">
    <source>
        <dbReference type="EMBL" id="MCE4556034.1"/>
    </source>
</evidence>
<proteinExistence type="predicted"/>
<keyword evidence="2" id="KW-0472">Membrane</keyword>
<protein>
    <submittedName>
        <fullName evidence="3">Uncharacterized protein</fullName>
    </submittedName>
</protein>
<name>A0ABS8XZ64_9BURK</name>
<dbReference type="EMBL" id="JAJTWU010000006">
    <property type="protein sequence ID" value="MCE4556034.1"/>
    <property type="molecule type" value="Genomic_DNA"/>
</dbReference>
<feature type="transmembrane region" description="Helical" evidence="2">
    <location>
        <begin position="762"/>
        <end position="784"/>
    </location>
</feature>
<accession>A0ABS8XZ64</accession>
<evidence type="ECO:0000313" key="4">
    <source>
        <dbReference type="Proteomes" id="UP001200741"/>
    </source>
</evidence>
<keyword evidence="2" id="KW-0812">Transmembrane</keyword>
<evidence type="ECO:0000256" key="2">
    <source>
        <dbReference type="SAM" id="Phobius"/>
    </source>
</evidence>
<reference evidence="3 4" key="1">
    <citation type="submission" date="2021-12" db="EMBL/GenBank/DDBJ databases">
        <title>Genome seq of P8.</title>
        <authorList>
            <person name="Seo T."/>
        </authorList>
    </citation>
    <scope>NUCLEOTIDE SEQUENCE [LARGE SCALE GENOMIC DNA]</scope>
    <source>
        <strain evidence="3 4">P8</strain>
    </source>
</reference>
<dbReference type="Proteomes" id="UP001200741">
    <property type="component" value="Unassembled WGS sequence"/>
</dbReference>
<feature type="transmembrane region" description="Helical" evidence="2">
    <location>
        <begin position="943"/>
        <end position="962"/>
    </location>
</feature>
<feature type="transmembrane region" description="Helical" evidence="2">
    <location>
        <begin position="804"/>
        <end position="821"/>
    </location>
</feature>
<feature type="transmembrane region" description="Helical" evidence="2">
    <location>
        <begin position="21"/>
        <end position="44"/>
    </location>
</feature>
<feature type="transmembrane region" description="Helical" evidence="2">
    <location>
        <begin position="982"/>
        <end position="1006"/>
    </location>
</feature>
<feature type="transmembrane region" description="Helical" evidence="2">
    <location>
        <begin position="1104"/>
        <end position="1128"/>
    </location>
</feature>
<keyword evidence="2" id="KW-1133">Transmembrane helix</keyword>
<sequence length="1211" mass="133753">MTREHAGRERAMAEAKGGIGGFPWASAAVLVAFVASTQLVPHAFEPLRPAEKPRALAPLDPELEVNARLWEDPFAALRRYEGERAERCERFRKQASKDTDVDCLDRVAEVRDPHRMLAKLDRDHDQSLDDTLIVLGLLPGADFVGAEEARRRLRYATLAGLLSMDYVPDNAERLSLLEFDLLPPAVAASAPAKAKTLALADSPADKASAPPAAPASAASAPAKSTERFVVPYELLSQRTGPRDKPGKGGRSRYAQVAVLWVDENSLPQRKLDSLARVTEQVMGAKARNTASPKFNDGRPPHLAVIGPSSTDALRTALADLRCAADRALVPAGASSPAAERCAPPGQPEGLALPEDVKNGYRLLSWAEFYNSASTAPNRMLAELNKQDLDAFVTEQFSQITQENRSVVLQRTVGNDGELIRRLDVEIRQRLSPSSQRRVVIVAERDSLYAQSLVAELQYRLAQGGNDQLKPEVVYFFRGLDGVTTRETTTATPVAAKPSTTLEWPESRDQLDYLRRLGAELKRSETDPRLPPIGAIGIFANDVHDKLLVLQALHEDFSDRMFFTTDMDARYLHPRTQAFTRNLVVASSLPLAFYAPPPQSRQAQERGESPPLNLQAGTPPLRDIYQTSTYVAARRAGCRDEGCKQREREALEKVLEKPSLYEIGRSNAVPLDGYALQARPPGSNTSRMLVAALLVVLTGTMLLVWPSTPAIKQARRVFLRVPTPTNQPQMDMTAIVLVALHAGLFSYVLASLIEFVLPSRLDFIHALLLASLAAFSALLAVLPALLSARREEPPPAPQPAGVDRLHLVVLLMMAGGWLALAWPTEGWHSDELCSTCEPVAWLEGVSAWPSHLIHLLALFTIFWTLDWAWACTLQRLREDSVWLGLQRTAPTAVSRSTLRHLAKGWFTHVSVLFWRPGVGYSCDFSQLWREYGDRGEARPRAARVLVWFVVTICLVGLLFLGLSEGQIPEVPVRGKEHRQIVKATLYVILLMLPLLIVAVADAILLLTRFVRHLNAGRSFYPDATIEMFARSLGEEHQALWSHRFNARPEERTKAEGGFPRHTLLDDWIDVQVVARRSAPVARLVIGPFVVLALLVVARSRLFDNWALTPAIAVAVSVYVLALISLAFLLKQAAENTRRRALESMQADLRWLAGSGKPMSDLVEPYKRLIAQIENEQRGAFASFFDQPLLKAMLVPLGGAGGTQLFDYLLLGR</sequence>
<keyword evidence="4" id="KW-1185">Reference proteome</keyword>
<feature type="transmembrane region" description="Helical" evidence="2">
    <location>
        <begin position="1079"/>
        <end position="1098"/>
    </location>
</feature>
<comment type="caution">
    <text evidence="3">The sequence shown here is derived from an EMBL/GenBank/DDBJ whole genome shotgun (WGS) entry which is preliminary data.</text>
</comment>
<gene>
    <name evidence="3" type="ORF">LXT13_16645</name>
</gene>
<evidence type="ECO:0000256" key="1">
    <source>
        <dbReference type="SAM" id="MobiDB-lite"/>
    </source>
</evidence>